<dbReference type="SUPFAM" id="SSF52047">
    <property type="entry name" value="RNI-like"/>
    <property type="match status" value="1"/>
</dbReference>
<reference evidence="2" key="3">
    <citation type="submission" date="2018-08" db="UniProtKB">
        <authorList>
            <consortium name="EnsemblPlants"/>
        </authorList>
    </citation>
    <scope>IDENTIFICATION</scope>
    <source>
        <strain evidence="2">cv. Bd21</strain>
    </source>
</reference>
<dbReference type="SUPFAM" id="SSF81383">
    <property type="entry name" value="F-box domain"/>
    <property type="match status" value="1"/>
</dbReference>
<dbReference type="PANTHER" id="PTHR34709">
    <property type="entry name" value="OS10G0396666 PROTEIN"/>
    <property type="match status" value="1"/>
</dbReference>
<keyword evidence="3" id="KW-1185">Reference proteome</keyword>
<accession>A0A2K2D6C5</accession>
<evidence type="ECO:0000313" key="2">
    <source>
        <dbReference type="EnsemblPlants" id="PNT69828"/>
    </source>
</evidence>
<proteinExistence type="predicted"/>
<organism evidence="1">
    <name type="scientific">Brachypodium distachyon</name>
    <name type="common">Purple false brome</name>
    <name type="synonym">Trachynia distachya</name>
    <dbReference type="NCBI Taxonomy" id="15368"/>
    <lineage>
        <taxon>Eukaryota</taxon>
        <taxon>Viridiplantae</taxon>
        <taxon>Streptophyta</taxon>
        <taxon>Embryophyta</taxon>
        <taxon>Tracheophyta</taxon>
        <taxon>Spermatophyta</taxon>
        <taxon>Magnoliopsida</taxon>
        <taxon>Liliopsida</taxon>
        <taxon>Poales</taxon>
        <taxon>Poaceae</taxon>
        <taxon>BOP clade</taxon>
        <taxon>Pooideae</taxon>
        <taxon>Stipodae</taxon>
        <taxon>Brachypodieae</taxon>
        <taxon>Brachypodium</taxon>
    </lineage>
</organism>
<protein>
    <recommendedName>
        <fullName evidence="4">FBD domain-containing protein</fullName>
    </recommendedName>
</protein>
<name>A0A2K2D6C5_BRADI</name>
<reference evidence="1 2" key="1">
    <citation type="journal article" date="2010" name="Nature">
        <title>Genome sequencing and analysis of the model grass Brachypodium distachyon.</title>
        <authorList>
            <consortium name="International Brachypodium Initiative"/>
        </authorList>
    </citation>
    <scope>NUCLEOTIDE SEQUENCE [LARGE SCALE GENOMIC DNA]</scope>
    <source>
        <strain evidence="1 2">Bd21</strain>
    </source>
</reference>
<evidence type="ECO:0000313" key="3">
    <source>
        <dbReference type="Proteomes" id="UP000008810"/>
    </source>
</evidence>
<dbReference type="InterPro" id="IPR036047">
    <property type="entry name" value="F-box-like_dom_sf"/>
</dbReference>
<evidence type="ECO:0008006" key="4">
    <source>
        <dbReference type="Google" id="ProtNLM"/>
    </source>
</evidence>
<dbReference type="OrthoDB" id="714633at2759"/>
<dbReference type="EnsemblPlants" id="PNT69828">
    <property type="protein sequence ID" value="PNT69828"/>
    <property type="gene ID" value="BRADI_2g01102v3"/>
</dbReference>
<reference evidence="1" key="2">
    <citation type="submission" date="2017-06" db="EMBL/GenBank/DDBJ databases">
        <title>WGS assembly of Brachypodium distachyon.</title>
        <authorList>
            <consortium name="The International Brachypodium Initiative"/>
            <person name="Lucas S."/>
            <person name="Harmon-Smith M."/>
            <person name="Lail K."/>
            <person name="Tice H."/>
            <person name="Grimwood J."/>
            <person name="Bruce D."/>
            <person name="Barry K."/>
            <person name="Shu S."/>
            <person name="Lindquist E."/>
            <person name="Wang M."/>
            <person name="Pitluck S."/>
            <person name="Vogel J.P."/>
            <person name="Garvin D.F."/>
            <person name="Mockler T.C."/>
            <person name="Schmutz J."/>
            <person name="Rokhsar D."/>
            <person name="Bevan M.W."/>
        </authorList>
    </citation>
    <scope>NUCLEOTIDE SEQUENCE</scope>
    <source>
        <strain evidence="1">Bd21</strain>
    </source>
</reference>
<dbReference type="Proteomes" id="UP000008810">
    <property type="component" value="Chromosome 2"/>
</dbReference>
<dbReference type="PANTHER" id="PTHR34709:SF61">
    <property type="entry name" value="OS07G0229100 PROTEIN"/>
    <property type="match status" value="1"/>
</dbReference>
<dbReference type="AlphaFoldDB" id="A0A2K2D6C5"/>
<dbReference type="Gramene" id="PNT69828">
    <property type="protein sequence ID" value="PNT69828"/>
    <property type="gene ID" value="BRADI_2g01102v3"/>
</dbReference>
<dbReference type="EMBL" id="CM000881">
    <property type="protein sequence ID" value="PNT69828.1"/>
    <property type="molecule type" value="Genomic_DNA"/>
</dbReference>
<dbReference type="InterPro" id="IPR055312">
    <property type="entry name" value="FBL15-like"/>
</dbReference>
<gene>
    <name evidence="1" type="ORF">BRADI_2g01102v3</name>
</gene>
<evidence type="ECO:0000313" key="1">
    <source>
        <dbReference type="EMBL" id="PNT69828.1"/>
    </source>
</evidence>
<sequence length="436" mass="48231">MEDDGGAEDRLSALPDDVLIDILVKLEDAAAAARTSILAPRWRRLWALLPEIRLCVKHHRIAPALAAHQALSFRRLVAAAEEERAGAAVDLPCFEKATSIALDLGFLALALPSSSSSGVFARLKHLHLAGIQLRHGSDGSQSKLGHAVSSEKCPSLQSLHVQAVRSLEDDFAIHSESLLLIELWGLHDLQRLTVVAPALQRLRPVVNVSAPLLVLLDWMVGYDPSSVELGELAHLHWLGIELSVLDEEDVEAFANNHHRMKHLQRYERVLDSLNIVLSFPPEIGTNQYSMEDMPRLPNVVFLALGISSYGHSFAASSFDVLSSCPGIQRLDLDFLPGSPPEERTPCPSGCVCHHPQNWSTDELVLNCLEEVEIHDLGGTEYEVDLVKKLFDWATVLNLMRVYFAESITESKAEELRQLLLSLSRPDICMKVSMFVP</sequence>
<dbReference type="InParanoid" id="A0A2K2D6C5"/>
<dbReference type="ExpressionAtlas" id="A0A2K2D6C5">
    <property type="expression patterns" value="baseline and differential"/>
</dbReference>